<keyword evidence="2" id="KW-1185">Reference proteome</keyword>
<accession>A0A452IZ68</accession>
<dbReference type="Proteomes" id="UP000291020">
    <property type="component" value="Unassembled WGS sequence"/>
</dbReference>
<organism evidence="1 2">
    <name type="scientific">Gopherus agassizii</name>
    <name type="common">Agassiz's desert tortoise</name>
    <dbReference type="NCBI Taxonomy" id="38772"/>
    <lineage>
        <taxon>Eukaryota</taxon>
        <taxon>Metazoa</taxon>
        <taxon>Chordata</taxon>
        <taxon>Craniata</taxon>
        <taxon>Vertebrata</taxon>
        <taxon>Euteleostomi</taxon>
        <taxon>Archelosauria</taxon>
        <taxon>Testudinata</taxon>
        <taxon>Testudines</taxon>
        <taxon>Cryptodira</taxon>
        <taxon>Durocryptodira</taxon>
        <taxon>Testudinoidea</taxon>
        <taxon>Testudinidae</taxon>
        <taxon>Gopherus</taxon>
    </lineage>
</organism>
<proteinExistence type="predicted"/>
<dbReference type="AlphaFoldDB" id="A0A452IZ68"/>
<reference evidence="1" key="2">
    <citation type="submission" date="2025-08" db="UniProtKB">
        <authorList>
            <consortium name="Ensembl"/>
        </authorList>
    </citation>
    <scope>IDENTIFICATION</scope>
</reference>
<reference evidence="2" key="1">
    <citation type="journal article" date="2017" name="PLoS ONE">
        <title>The Agassiz's desert tortoise genome provides a resource for the conservation of a threatened species.</title>
        <authorList>
            <person name="Tollis M."/>
            <person name="DeNardo D.F."/>
            <person name="Cornelius J.A."/>
            <person name="Dolby G.A."/>
            <person name="Edwards T."/>
            <person name="Henen B.T."/>
            <person name="Karl A.E."/>
            <person name="Murphy R.W."/>
            <person name="Kusumi K."/>
        </authorList>
    </citation>
    <scope>NUCLEOTIDE SEQUENCE [LARGE SCALE GENOMIC DNA]</scope>
</reference>
<evidence type="ECO:0000313" key="1">
    <source>
        <dbReference type="Ensembl" id="ENSGAGP00000033386.1"/>
    </source>
</evidence>
<evidence type="ECO:0000313" key="2">
    <source>
        <dbReference type="Proteomes" id="UP000291020"/>
    </source>
</evidence>
<protein>
    <submittedName>
        <fullName evidence="1">Uncharacterized protein</fullName>
    </submittedName>
</protein>
<dbReference type="Ensembl" id="ENSGAGT00000037826.1">
    <property type="protein sequence ID" value="ENSGAGP00000033386.1"/>
    <property type="gene ID" value="ENSGAGG00000023786.1"/>
</dbReference>
<name>A0A452IZ68_9SAUR</name>
<sequence>MSCDTSASILCFYYQGVVTGLLKVQRLLYCNFPGFCVQTEFLTGLFWNVAEDVADLRARRCIFPQADFVELLSEDGGVVIGVGDINPYPGGPSSLRRSPIHSRENQVKAALAFSVQGFLQH</sequence>
<reference evidence="1" key="3">
    <citation type="submission" date="2025-09" db="UniProtKB">
        <authorList>
            <consortium name="Ensembl"/>
        </authorList>
    </citation>
    <scope>IDENTIFICATION</scope>
</reference>